<feature type="region of interest" description="Disordered" evidence="1">
    <location>
        <begin position="318"/>
        <end position="362"/>
    </location>
</feature>
<gene>
    <name evidence="4" type="ORF">GSI_12193</name>
</gene>
<dbReference type="Pfam" id="PF20152">
    <property type="entry name" value="DUF6534"/>
    <property type="match status" value="1"/>
</dbReference>
<feature type="transmembrane region" description="Helical" evidence="2">
    <location>
        <begin position="47"/>
        <end position="71"/>
    </location>
</feature>
<evidence type="ECO:0000313" key="4">
    <source>
        <dbReference type="EMBL" id="PIL26435.1"/>
    </source>
</evidence>
<evidence type="ECO:0000256" key="1">
    <source>
        <dbReference type="SAM" id="MobiDB-lite"/>
    </source>
</evidence>
<name>A0A2G8RY45_9APHY</name>
<dbReference type="PANTHER" id="PTHR40465">
    <property type="entry name" value="CHROMOSOME 1, WHOLE GENOME SHOTGUN SEQUENCE"/>
    <property type="match status" value="1"/>
</dbReference>
<feature type="transmembrane region" description="Helical" evidence="2">
    <location>
        <begin position="6"/>
        <end position="26"/>
    </location>
</feature>
<dbReference type="OrthoDB" id="3214861at2759"/>
<comment type="caution">
    <text evidence="4">The sequence shown here is derived from an EMBL/GenBank/DDBJ whole genome shotgun (WGS) entry which is preliminary data.</text>
</comment>
<dbReference type="EMBL" id="AYKW01000045">
    <property type="protein sequence ID" value="PIL26435.1"/>
    <property type="molecule type" value="Genomic_DNA"/>
</dbReference>
<keyword evidence="2" id="KW-1133">Transmembrane helix</keyword>
<evidence type="ECO:0000259" key="3">
    <source>
        <dbReference type="Pfam" id="PF20152"/>
    </source>
</evidence>
<proteinExistence type="predicted"/>
<keyword evidence="5" id="KW-1185">Reference proteome</keyword>
<feature type="domain" description="DUF6534" evidence="3">
    <location>
        <begin position="166"/>
        <end position="252"/>
    </location>
</feature>
<dbReference type="InterPro" id="IPR045339">
    <property type="entry name" value="DUF6534"/>
</dbReference>
<feature type="transmembrane region" description="Helical" evidence="2">
    <location>
        <begin position="201"/>
        <end position="220"/>
    </location>
</feature>
<dbReference type="AlphaFoldDB" id="A0A2G8RY45"/>
<dbReference type="Proteomes" id="UP000230002">
    <property type="component" value="Unassembled WGS sequence"/>
</dbReference>
<accession>A0A2G8RY45</accession>
<protein>
    <recommendedName>
        <fullName evidence="3">DUF6534 domain-containing protein</fullName>
    </recommendedName>
</protein>
<dbReference type="STRING" id="1077348.A0A2G8RY45"/>
<keyword evidence="2" id="KW-0812">Transmembrane</keyword>
<feature type="transmembrane region" description="Helical" evidence="2">
    <location>
        <begin position="117"/>
        <end position="139"/>
    </location>
</feature>
<evidence type="ECO:0000256" key="2">
    <source>
        <dbReference type="SAM" id="Phobius"/>
    </source>
</evidence>
<organism evidence="4 5">
    <name type="scientific">Ganoderma sinense ZZ0214-1</name>
    <dbReference type="NCBI Taxonomy" id="1077348"/>
    <lineage>
        <taxon>Eukaryota</taxon>
        <taxon>Fungi</taxon>
        <taxon>Dikarya</taxon>
        <taxon>Basidiomycota</taxon>
        <taxon>Agaricomycotina</taxon>
        <taxon>Agaricomycetes</taxon>
        <taxon>Polyporales</taxon>
        <taxon>Polyporaceae</taxon>
        <taxon>Ganoderma</taxon>
    </lineage>
</organism>
<feature type="transmembrane region" description="Helical" evidence="2">
    <location>
        <begin position="159"/>
        <end position="180"/>
    </location>
</feature>
<feature type="compositionally biased region" description="Basic and acidic residues" evidence="1">
    <location>
        <begin position="326"/>
        <end position="339"/>
    </location>
</feature>
<dbReference type="PANTHER" id="PTHR40465:SF1">
    <property type="entry name" value="DUF6534 DOMAIN-CONTAINING PROTEIN"/>
    <property type="match status" value="1"/>
</dbReference>
<feature type="transmembrane region" description="Helical" evidence="2">
    <location>
        <begin position="83"/>
        <end position="105"/>
    </location>
</feature>
<keyword evidence="2" id="KW-0472">Membrane</keyword>
<reference evidence="4 5" key="1">
    <citation type="journal article" date="2015" name="Sci. Rep.">
        <title>Chromosome-level genome map provides insights into diverse defense mechanisms in the medicinal fungus Ganoderma sinense.</title>
        <authorList>
            <person name="Zhu Y."/>
            <person name="Xu J."/>
            <person name="Sun C."/>
            <person name="Zhou S."/>
            <person name="Xu H."/>
            <person name="Nelson D.R."/>
            <person name="Qian J."/>
            <person name="Song J."/>
            <person name="Luo H."/>
            <person name="Xiang L."/>
            <person name="Li Y."/>
            <person name="Xu Z."/>
            <person name="Ji A."/>
            <person name="Wang L."/>
            <person name="Lu S."/>
            <person name="Hayward A."/>
            <person name="Sun W."/>
            <person name="Li X."/>
            <person name="Schwartz D.C."/>
            <person name="Wang Y."/>
            <person name="Chen S."/>
        </authorList>
    </citation>
    <scope>NUCLEOTIDE SEQUENCE [LARGE SCALE GENOMIC DNA]</scope>
    <source>
        <strain evidence="4 5">ZZ0214-1</strain>
    </source>
</reference>
<feature type="compositionally biased region" description="Polar residues" evidence="1">
    <location>
        <begin position="342"/>
        <end position="356"/>
    </location>
</feature>
<evidence type="ECO:0000313" key="5">
    <source>
        <dbReference type="Proteomes" id="UP000230002"/>
    </source>
</evidence>
<sequence>MGSELNVTVGALLLGVLVTAVGYGITTMQTYMYIGRFPKDPWLSKSTVWSLFALDTAHVTLSWHMIYYYLILNFDNRDALKDSVWSFDITIVLTAVITVIVHCFYARRVFILGGGNWIITVLILMLSVIRLVFGCIVSVKIFQLKDLEVLPEKITPEVGVGLGAGTLADCIITGTLVYYLRKHKSGFNNIDTFLDKITYWTVNNGMLTSIVGLVVILTFSTMPTNMVYLSVHLLLSKLYANSLLATLNFRASHRGRGVDTDATSYPMSTNVNIRRSDAHRASSIGFSSDGKTNQQTLSSAVRTGPMVHIVTTTTTDHDFPSTGFGKEGRHKDGPYRHADYNFNESNSSGSTPTMSVESPHIV</sequence>